<organism evidence="1 2">
    <name type="scientific">Sinomicrobium pectinilyticum</name>
    <dbReference type="NCBI Taxonomy" id="1084421"/>
    <lineage>
        <taxon>Bacteria</taxon>
        <taxon>Pseudomonadati</taxon>
        <taxon>Bacteroidota</taxon>
        <taxon>Flavobacteriia</taxon>
        <taxon>Flavobacteriales</taxon>
        <taxon>Flavobacteriaceae</taxon>
        <taxon>Sinomicrobium</taxon>
    </lineage>
</organism>
<dbReference type="AlphaFoldDB" id="A0A3N0F0M6"/>
<dbReference type="Proteomes" id="UP000267469">
    <property type="component" value="Unassembled WGS sequence"/>
</dbReference>
<proteinExistence type="predicted"/>
<evidence type="ECO:0000313" key="1">
    <source>
        <dbReference type="EMBL" id="RNL93517.1"/>
    </source>
</evidence>
<accession>A0A3N0F0M6</accession>
<dbReference type="OrthoDB" id="4380123at2"/>
<dbReference type="RefSeq" id="WP_123214428.1">
    <property type="nucleotide sequence ID" value="NZ_RJTM01000011.1"/>
</dbReference>
<keyword evidence="2" id="KW-1185">Reference proteome</keyword>
<reference evidence="1 2" key="1">
    <citation type="submission" date="2018-10" db="EMBL/GenBank/DDBJ databases">
        <title>Sinomicrobium pectinilyticum sp. nov., a pectinase-producing bacterium isolated from alkaline and saline soil, and emended description of the genus Sinomicrobium.</title>
        <authorList>
            <person name="Cheng B."/>
            <person name="Li C."/>
            <person name="Lai Q."/>
            <person name="Du M."/>
            <person name="Shao Z."/>
            <person name="Xu P."/>
            <person name="Yang C."/>
        </authorList>
    </citation>
    <scope>NUCLEOTIDE SEQUENCE [LARGE SCALE GENOMIC DNA]</scope>
    <source>
        <strain evidence="1 2">5DNS001</strain>
    </source>
</reference>
<gene>
    <name evidence="1" type="ORF">ED312_02535</name>
</gene>
<sequence length="234" mass="26766">MCTVSFVNTGSQVILTSNRDESTVRPIALPPEVHSLNHKKVVFPKDHLYGGSWFTMDMNGATAILLNGAREKHTFKGNYRKSRGLILLEIIGAPSPVGHWTGMNLENIEPFTVLLYAAPDLFLLRWDGIGRETSALETEKLHILSSSTLYTEAKQKQREEWFYDFTAQHRDLSPEKLLDFHEHTEKDNRESGLVINRGNLLRTLSITQSVIEKDKACMNYLQLFPEREFFSLQL</sequence>
<dbReference type="InterPro" id="IPR008551">
    <property type="entry name" value="TANGO2"/>
</dbReference>
<evidence type="ECO:0008006" key="3">
    <source>
        <dbReference type="Google" id="ProtNLM"/>
    </source>
</evidence>
<protein>
    <recommendedName>
        <fullName evidence="3">NRDE family protein</fullName>
    </recommendedName>
</protein>
<dbReference type="Pfam" id="PF05742">
    <property type="entry name" value="TANGO2"/>
    <property type="match status" value="1"/>
</dbReference>
<dbReference type="EMBL" id="RJTM01000011">
    <property type="protein sequence ID" value="RNL93517.1"/>
    <property type="molecule type" value="Genomic_DNA"/>
</dbReference>
<comment type="caution">
    <text evidence="1">The sequence shown here is derived from an EMBL/GenBank/DDBJ whole genome shotgun (WGS) entry which is preliminary data.</text>
</comment>
<name>A0A3N0F0M6_SINP1</name>
<evidence type="ECO:0000313" key="2">
    <source>
        <dbReference type="Proteomes" id="UP000267469"/>
    </source>
</evidence>